<dbReference type="PIRSF" id="PIRSF006230">
    <property type="entry name" value="MG442"/>
    <property type="match status" value="1"/>
</dbReference>
<evidence type="ECO:0000256" key="4">
    <source>
        <dbReference type="PIRNR" id="PIRNR006230"/>
    </source>
</evidence>
<comment type="subcellular location">
    <subcellularLocation>
        <location evidence="4">Mitochondrion inner membrane</location>
        <topology evidence="4">Peripheral membrane protein</topology>
    </subcellularLocation>
</comment>
<dbReference type="InterPro" id="IPR027417">
    <property type="entry name" value="P-loop_NTPase"/>
</dbReference>
<feature type="binding site" evidence="5">
    <location>
        <begin position="157"/>
        <end position="162"/>
    </location>
    <ligand>
        <name>GTP</name>
        <dbReference type="ChEBI" id="CHEBI:37565"/>
    </ligand>
</feature>
<evidence type="ECO:0000313" key="8">
    <source>
        <dbReference type="Proteomes" id="UP000076420"/>
    </source>
</evidence>
<evidence type="ECO:0000313" key="7">
    <source>
        <dbReference type="EnsemblMetazoa" id="BGLB001179-PB"/>
    </source>
</evidence>
<dbReference type="GO" id="GO:0005525">
    <property type="term" value="F:GTP binding"/>
    <property type="evidence" value="ECO:0007669"/>
    <property type="project" value="UniProtKB-KW"/>
</dbReference>
<dbReference type="InterPro" id="IPR016478">
    <property type="entry name" value="GTPase_MTG1"/>
</dbReference>
<dbReference type="InterPro" id="IPR006073">
    <property type="entry name" value="GTP-bd"/>
</dbReference>
<dbReference type="VEuPathDB" id="VectorBase:BGLB001179"/>
<accession>A0A2C9JDV7</accession>
<dbReference type="AlphaFoldDB" id="A0A2C9JDV7"/>
<dbReference type="KEGG" id="bgt:106054593"/>
<name>A0A2C9JDV7_BIOGL</name>
<feature type="binding site" evidence="5">
    <location>
        <position position="210"/>
    </location>
    <ligand>
        <name>GTP</name>
        <dbReference type="ChEBI" id="CHEBI:37565"/>
    </ligand>
</feature>
<comment type="similarity">
    <text evidence="4">Belongs to the TRAFAC class YlqF/YawG GTPase family. MTG1 subfamily.</text>
</comment>
<dbReference type="GO" id="GO:0005743">
    <property type="term" value="C:mitochondrial inner membrane"/>
    <property type="evidence" value="ECO:0007669"/>
    <property type="project" value="UniProtKB-SubCell"/>
</dbReference>
<dbReference type="FunFam" id="1.10.1580.10:FF:000004">
    <property type="entry name" value="Mitochondrial GTPase 1"/>
    <property type="match status" value="1"/>
</dbReference>
<comment type="function">
    <text evidence="3 4">Plays a role in the regulation of the mitochondrial ribosome assembly and of translational activity. Displays mitochondrial GTPase activity.</text>
</comment>
<dbReference type="Pfam" id="PF01926">
    <property type="entry name" value="MMR_HSR1"/>
    <property type="match status" value="1"/>
</dbReference>
<evidence type="ECO:0000256" key="5">
    <source>
        <dbReference type="PIRSR" id="PIRSR006230-1"/>
    </source>
</evidence>
<keyword evidence="2 4" id="KW-0342">GTP-binding</keyword>
<evidence type="ECO:0000256" key="3">
    <source>
        <dbReference type="ARBA" id="ARBA00045284"/>
    </source>
</evidence>
<dbReference type="PANTHER" id="PTHR45782:SF4">
    <property type="entry name" value="MITOCHONDRIAL RIBOSOME-ASSOCIATED GTPASE 1"/>
    <property type="match status" value="1"/>
</dbReference>
<dbReference type="PANTHER" id="PTHR45782">
    <property type="entry name" value="MITOCHONDRIAL RIBOSOME-ASSOCIATED GTPASE 1"/>
    <property type="match status" value="1"/>
</dbReference>
<proteinExistence type="inferred from homology"/>
<evidence type="ECO:0000259" key="6">
    <source>
        <dbReference type="Pfam" id="PF01926"/>
    </source>
</evidence>
<dbReference type="GO" id="GO:0032543">
    <property type="term" value="P:mitochondrial translation"/>
    <property type="evidence" value="ECO:0007669"/>
    <property type="project" value="TreeGrafter"/>
</dbReference>
<dbReference type="VEuPathDB" id="VectorBase:BGLAX_030526"/>
<reference evidence="7" key="1">
    <citation type="submission" date="2020-05" db="UniProtKB">
        <authorList>
            <consortium name="EnsemblMetazoa"/>
        </authorList>
    </citation>
    <scope>IDENTIFICATION</scope>
    <source>
        <strain evidence="7">BB02</strain>
    </source>
</reference>
<dbReference type="InterPro" id="IPR023179">
    <property type="entry name" value="GTP-bd_ortho_bundle_sf"/>
</dbReference>
<dbReference type="RefSeq" id="XP_013065975.2">
    <property type="nucleotide sequence ID" value="XM_013210521.2"/>
</dbReference>
<protein>
    <recommendedName>
        <fullName evidence="4">Mitochondrial GTPase 1</fullName>
    </recommendedName>
</protein>
<gene>
    <name evidence="7" type="primary">106054593</name>
</gene>
<dbReference type="Proteomes" id="UP000076420">
    <property type="component" value="Unassembled WGS sequence"/>
</dbReference>
<dbReference type="Gene3D" id="3.40.50.300">
    <property type="entry name" value="P-loop containing nucleotide triphosphate hydrolases"/>
    <property type="match status" value="1"/>
</dbReference>
<keyword evidence="1 4" id="KW-0547">Nucleotide-binding</keyword>
<dbReference type="GO" id="GO:0003924">
    <property type="term" value="F:GTPase activity"/>
    <property type="evidence" value="ECO:0007669"/>
    <property type="project" value="TreeGrafter"/>
</dbReference>
<feature type="binding site" evidence="5">
    <location>
        <begin position="79"/>
        <end position="82"/>
    </location>
    <ligand>
        <name>GTP</name>
        <dbReference type="ChEBI" id="CHEBI:37565"/>
    </ligand>
</feature>
<sequence length="326" mass="37192">MSDKLVKMKTAFRKVFKLPNVNMLKWYPGHMLKGMLQIQAKLQKIDCIIEVHDARIPFSGRNIRFRDIIKLRPHVLLLNKVDLTNLRDDNIKKDKIINKLKQQGVDTVFLTNLKETHFESFLQKTVLPVTQDLISKRPRYNREEVLDFNYLVIGVPNVGKSTFINSLRSTLLKKKGHATSVGAIAGITRSVLSKIKVSSNPNIYIIDTPGIMPPKFDNIETGMKVAACSCLPDHLVGEINIADFILFWLNKHEDFQYVKYFELSEATDNIVQVLTKIAIKRKAVNRIKDVATQQYTYVPNLAQCAQIFIAAFREGSLGKHVLDDVE</sequence>
<dbReference type="OrthoDB" id="269151at2759"/>
<evidence type="ECO:0000256" key="1">
    <source>
        <dbReference type="ARBA" id="ARBA00022741"/>
    </source>
</evidence>
<keyword evidence="4" id="KW-0496">Mitochondrion</keyword>
<dbReference type="STRING" id="6526.A0A2C9JDV7"/>
<evidence type="ECO:0000256" key="2">
    <source>
        <dbReference type="ARBA" id="ARBA00023134"/>
    </source>
</evidence>
<feature type="domain" description="G" evidence="6">
    <location>
        <begin position="151"/>
        <end position="258"/>
    </location>
</feature>
<organism evidence="7 8">
    <name type="scientific">Biomphalaria glabrata</name>
    <name type="common">Bloodfluke planorb</name>
    <name type="synonym">Freshwater snail</name>
    <dbReference type="NCBI Taxonomy" id="6526"/>
    <lineage>
        <taxon>Eukaryota</taxon>
        <taxon>Metazoa</taxon>
        <taxon>Spiralia</taxon>
        <taxon>Lophotrochozoa</taxon>
        <taxon>Mollusca</taxon>
        <taxon>Gastropoda</taxon>
        <taxon>Heterobranchia</taxon>
        <taxon>Euthyneura</taxon>
        <taxon>Panpulmonata</taxon>
        <taxon>Hygrophila</taxon>
        <taxon>Lymnaeoidea</taxon>
        <taxon>Planorbidae</taxon>
        <taxon>Biomphalaria</taxon>
    </lineage>
</organism>
<dbReference type="Gene3D" id="1.10.1580.10">
    <property type="match status" value="1"/>
</dbReference>
<dbReference type="CDD" id="cd01856">
    <property type="entry name" value="YlqF"/>
    <property type="match status" value="1"/>
</dbReference>
<dbReference type="EnsemblMetazoa" id="BGLB001179-RB">
    <property type="protein sequence ID" value="BGLB001179-PB"/>
    <property type="gene ID" value="BGLB001179"/>
</dbReference>
<dbReference type="SUPFAM" id="SSF52540">
    <property type="entry name" value="P-loop containing nucleoside triphosphate hydrolases"/>
    <property type="match status" value="1"/>
</dbReference>